<feature type="transmembrane region" description="Helical" evidence="5">
    <location>
        <begin position="500"/>
        <end position="520"/>
    </location>
</feature>
<dbReference type="Pfam" id="PF00069">
    <property type="entry name" value="Pkinase"/>
    <property type="match status" value="1"/>
</dbReference>
<comment type="caution">
    <text evidence="7">The sequence shown here is derived from an EMBL/GenBank/DDBJ whole genome shotgun (WGS) entry which is preliminary data.</text>
</comment>
<gene>
    <name evidence="7" type="ORF">AB0I48_30300</name>
</gene>
<keyword evidence="5" id="KW-0472">Membrane</keyword>
<feature type="domain" description="Protein kinase" evidence="6">
    <location>
        <begin position="148"/>
        <end position="434"/>
    </location>
</feature>
<evidence type="ECO:0000313" key="8">
    <source>
        <dbReference type="Proteomes" id="UP001551695"/>
    </source>
</evidence>
<name>A0ABV3G2E5_9NOCA</name>
<feature type="transmembrane region" description="Helical" evidence="5">
    <location>
        <begin position="556"/>
        <end position="575"/>
    </location>
</feature>
<keyword evidence="5" id="KW-0812">Transmembrane</keyword>
<keyword evidence="5" id="KW-1133">Transmembrane helix</keyword>
<evidence type="ECO:0000256" key="3">
    <source>
        <dbReference type="ARBA" id="ARBA00022777"/>
    </source>
</evidence>
<feature type="transmembrane region" description="Helical" evidence="5">
    <location>
        <begin position="644"/>
        <end position="663"/>
    </location>
</feature>
<dbReference type="GO" id="GO:0016301">
    <property type="term" value="F:kinase activity"/>
    <property type="evidence" value="ECO:0007669"/>
    <property type="project" value="UniProtKB-KW"/>
</dbReference>
<keyword evidence="1" id="KW-0808">Transferase</keyword>
<protein>
    <submittedName>
        <fullName evidence="7">Protein kinase</fullName>
    </submittedName>
</protein>
<reference evidence="7 8" key="1">
    <citation type="submission" date="2024-06" db="EMBL/GenBank/DDBJ databases">
        <title>The Natural Products Discovery Center: Release of the First 8490 Sequenced Strains for Exploring Actinobacteria Biosynthetic Diversity.</title>
        <authorList>
            <person name="Kalkreuter E."/>
            <person name="Kautsar S.A."/>
            <person name="Yang D."/>
            <person name="Bader C.D."/>
            <person name="Teijaro C.N."/>
            <person name="Fluegel L."/>
            <person name="Davis C.M."/>
            <person name="Simpson J.R."/>
            <person name="Lauterbach L."/>
            <person name="Steele A.D."/>
            <person name="Gui C."/>
            <person name="Meng S."/>
            <person name="Li G."/>
            <person name="Viehrig K."/>
            <person name="Ye F."/>
            <person name="Su P."/>
            <person name="Kiefer A.F."/>
            <person name="Nichols A."/>
            <person name="Cepeda A.J."/>
            <person name="Yan W."/>
            <person name="Fan B."/>
            <person name="Jiang Y."/>
            <person name="Adhikari A."/>
            <person name="Zheng C.-J."/>
            <person name="Schuster L."/>
            <person name="Cowan T.M."/>
            <person name="Smanski M.J."/>
            <person name="Chevrette M.G."/>
            <person name="De Carvalho L.P.S."/>
            <person name="Shen B."/>
        </authorList>
    </citation>
    <scope>NUCLEOTIDE SEQUENCE [LARGE SCALE GENOMIC DNA]</scope>
    <source>
        <strain evidence="7 8">NPDC050403</strain>
    </source>
</reference>
<feature type="transmembrane region" description="Helical" evidence="5">
    <location>
        <begin position="675"/>
        <end position="693"/>
    </location>
</feature>
<sequence>MTVHWADSVARFTADWRRSQHGDRSVPRLADYVPDDGTARLGVLTELVRIDLRHRWDGAGPAKRISEYRAEFPEVAQSPALVELVCEEFATRRAQGPLPLEDFLAEYPELADSARERLAAEAERIDTNALALDSLPAEITPGRRIDDFDLLTDLGTGASGRVFLARQISMQRLVAVRLSTTGGGEPQPVARLDHPHIIRVFDHKSLRFDAEAVFGRLVYMQYLPGGTAKDVLEQLRGDHETDGGAVLLRAVDRAMETRGEIRTSDSLVREEISALSWPETVAWLGRRLADALDYADRHGVRYGVITPGDVLFTAEGEPKFGDFSDIGEKRENALPYRSPEDLATADTAAADQRGVIYSLGILLWELLTGATPFAETTDTRAALRQRRDGVPADALSRLPADCPPALRRILLTCLEPDPQRRWSNGEVLAKQLDLCLDARARDLVDPPEHGLRLRLRRWRIPLITLAILIPNMLASIYNIDYTRLLVVPQLTDEAARKLDFGAAIVNTVGFGLGAVVLVYMSRHLIFVPHGLRRGGRFSAETLRRARTDTILFGDRAILVIFTMWMLSGTSFPIVIRGTSDAITAYDYTQFVVSHAICGAIALVYPFFLVNFYVVRCIYPMFLSQGEIDEEDAVRLRKLRRRCGIWLLVAASIPLITVAGATLLTQADLETIIVELRILAIGSVIAFSGIYLLFRAMENDLRALEGVQVPATPVGTV</sequence>
<proteinExistence type="predicted"/>
<keyword evidence="8" id="KW-1185">Reference proteome</keyword>
<organism evidence="7 8">
    <name type="scientific">Nocardia aurea</name>
    <dbReference type="NCBI Taxonomy" id="2144174"/>
    <lineage>
        <taxon>Bacteria</taxon>
        <taxon>Bacillati</taxon>
        <taxon>Actinomycetota</taxon>
        <taxon>Actinomycetes</taxon>
        <taxon>Mycobacteriales</taxon>
        <taxon>Nocardiaceae</taxon>
        <taxon>Nocardia</taxon>
    </lineage>
</organism>
<dbReference type="SUPFAM" id="SSF56112">
    <property type="entry name" value="Protein kinase-like (PK-like)"/>
    <property type="match status" value="1"/>
</dbReference>
<dbReference type="RefSeq" id="WP_357788545.1">
    <property type="nucleotide sequence ID" value="NZ_JBFAKC010000017.1"/>
</dbReference>
<dbReference type="Gene3D" id="1.10.510.10">
    <property type="entry name" value="Transferase(Phosphotransferase) domain 1"/>
    <property type="match status" value="2"/>
</dbReference>
<evidence type="ECO:0000313" key="7">
    <source>
        <dbReference type="EMBL" id="MEV0711859.1"/>
    </source>
</evidence>
<evidence type="ECO:0000259" key="6">
    <source>
        <dbReference type="PROSITE" id="PS50011"/>
    </source>
</evidence>
<dbReference type="PROSITE" id="PS50011">
    <property type="entry name" value="PROTEIN_KINASE_DOM"/>
    <property type="match status" value="1"/>
</dbReference>
<dbReference type="PANTHER" id="PTHR43289">
    <property type="entry name" value="MITOGEN-ACTIVATED PROTEIN KINASE KINASE KINASE 20-RELATED"/>
    <property type="match status" value="1"/>
</dbReference>
<dbReference type="PANTHER" id="PTHR43289:SF34">
    <property type="entry name" value="SERINE_THREONINE-PROTEIN KINASE YBDM-RELATED"/>
    <property type="match status" value="1"/>
</dbReference>
<keyword evidence="2" id="KW-0547">Nucleotide-binding</keyword>
<evidence type="ECO:0000256" key="2">
    <source>
        <dbReference type="ARBA" id="ARBA00022741"/>
    </source>
</evidence>
<dbReference type="InterPro" id="IPR000719">
    <property type="entry name" value="Prot_kinase_dom"/>
</dbReference>
<dbReference type="Proteomes" id="UP001551695">
    <property type="component" value="Unassembled WGS sequence"/>
</dbReference>
<evidence type="ECO:0000256" key="5">
    <source>
        <dbReference type="SAM" id="Phobius"/>
    </source>
</evidence>
<dbReference type="EMBL" id="JBFAKC010000017">
    <property type="protein sequence ID" value="MEV0711859.1"/>
    <property type="molecule type" value="Genomic_DNA"/>
</dbReference>
<feature type="transmembrane region" description="Helical" evidence="5">
    <location>
        <begin position="587"/>
        <end position="613"/>
    </location>
</feature>
<evidence type="ECO:0000256" key="4">
    <source>
        <dbReference type="ARBA" id="ARBA00022840"/>
    </source>
</evidence>
<evidence type="ECO:0000256" key="1">
    <source>
        <dbReference type="ARBA" id="ARBA00022679"/>
    </source>
</evidence>
<keyword evidence="4" id="KW-0067">ATP-binding</keyword>
<accession>A0ABV3G2E5</accession>
<dbReference type="InterPro" id="IPR011009">
    <property type="entry name" value="Kinase-like_dom_sf"/>
</dbReference>
<keyword evidence="3 7" id="KW-0418">Kinase</keyword>